<evidence type="ECO:0000313" key="1">
    <source>
        <dbReference type="Proteomes" id="UP000095283"/>
    </source>
</evidence>
<sequence>MNPRSKLTLTAGNVIFKKDSTSIDFVLVPNILRSFIGATRIAIFSSKCRLNSELYYEIIEDIYFPFIPNIYAGHARLMQDNAPVIGVFTPEKEWATWH</sequence>
<dbReference type="AlphaFoldDB" id="A0A1I7XH44"/>
<organism evidence="1 2">
    <name type="scientific">Heterorhabditis bacteriophora</name>
    <name type="common">Entomopathogenic nematode worm</name>
    <dbReference type="NCBI Taxonomy" id="37862"/>
    <lineage>
        <taxon>Eukaryota</taxon>
        <taxon>Metazoa</taxon>
        <taxon>Ecdysozoa</taxon>
        <taxon>Nematoda</taxon>
        <taxon>Chromadorea</taxon>
        <taxon>Rhabditida</taxon>
        <taxon>Rhabditina</taxon>
        <taxon>Rhabditomorpha</taxon>
        <taxon>Strongyloidea</taxon>
        <taxon>Heterorhabditidae</taxon>
        <taxon>Heterorhabditis</taxon>
    </lineage>
</organism>
<name>A0A1I7XH44_HETBA</name>
<evidence type="ECO:0000313" key="2">
    <source>
        <dbReference type="WBParaSite" id="Hba_17006"/>
    </source>
</evidence>
<dbReference type="Proteomes" id="UP000095283">
    <property type="component" value="Unplaced"/>
</dbReference>
<protein>
    <submittedName>
        <fullName evidence="2">Glycosyltransferase family 1 protein</fullName>
    </submittedName>
</protein>
<dbReference type="WBParaSite" id="Hba_17006">
    <property type="protein sequence ID" value="Hba_17006"/>
    <property type="gene ID" value="Hba_17006"/>
</dbReference>
<keyword evidence="1" id="KW-1185">Reference proteome</keyword>
<accession>A0A1I7XH44</accession>
<reference evidence="2" key="1">
    <citation type="submission" date="2016-11" db="UniProtKB">
        <authorList>
            <consortium name="WormBaseParasite"/>
        </authorList>
    </citation>
    <scope>IDENTIFICATION</scope>
</reference>
<proteinExistence type="predicted"/>